<feature type="transmembrane region" description="Helical" evidence="1">
    <location>
        <begin position="35"/>
        <end position="55"/>
    </location>
</feature>
<gene>
    <name evidence="2" type="ordered locus">RCAP_rcc01492</name>
</gene>
<dbReference type="AlphaFoldDB" id="D5ATE8"/>
<keyword evidence="1" id="KW-1133">Transmembrane helix</keyword>
<reference key="1">
    <citation type="submission" date="2008-12" db="EMBL/GenBank/DDBJ databases">
        <title>Complete genome sequence of Rhodobacter capsulatus SB1003.</title>
        <authorList>
            <person name="Strnad H."/>
            <person name="Lapidus A."/>
            <person name="Vlcek C."/>
            <person name="Ulbrich P."/>
            <person name="Paces J."/>
            <person name="Maltsev N."/>
            <person name="Kumar V."/>
            <person name="Kogan Y."/>
            <person name="Milgram A."/>
            <person name="Rebrekov D."/>
            <person name="Mazur M."/>
            <person name="Cox R."/>
            <person name="Kyrpides N."/>
            <person name="Kolar M."/>
            <person name="Sachova J."/>
            <person name="Ridl J."/>
            <person name="Ivanova N."/>
            <person name="Kapatral V."/>
            <person name="Los T."/>
            <person name="Lykidis A."/>
            <person name="Mikhailova N."/>
            <person name="Reznik G."/>
            <person name="Vasieva O."/>
            <person name="Fonstein M."/>
            <person name="Paces V."/>
            <person name="Haselkorn R."/>
        </authorList>
    </citation>
    <scope>NUCLEOTIDE SEQUENCE</scope>
    <source>
        <strain>SB1003</strain>
    </source>
</reference>
<keyword evidence="1" id="KW-0812">Transmembrane</keyword>
<protein>
    <recommendedName>
        <fullName evidence="4">YcxB family protein</fullName>
    </recommendedName>
</protein>
<evidence type="ECO:0000313" key="2">
    <source>
        <dbReference type="EMBL" id="ADE85237.1"/>
    </source>
</evidence>
<proteinExistence type="predicted"/>
<dbReference type="RefSeq" id="WP_013067216.1">
    <property type="nucleotide sequence ID" value="NC_014034.1"/>
</dbReference>
<evidence type="ECO:0008006" key="4">
    <source>
        <dbReference type="Google" id="ProtNLM"/>
    </source>
</evidence>
<sequence>MMLTNSAAKFSFLLRRADALAWEHLPNRMNGFQRFLLMTWLISAAFWPLVLPLGGPASSGAALLEVLAFFLLHLGLAVVVLAVWARLRAKRRIPVPVEAQLEDLGESLVWTMGRRPPRLLAPEAIRQVRLGPDHVFVEAPPELIIIPRPVFGTAQAAEAFVMRWEKRRSMCFL</sequence>
<dbReference type="EMBL" id="CP001312">
    <property type="protein sequence ID" value="ADE85237.1"/>
    <property type="molecule type" value="Genomic_DNA"/>
</dbReference>
<evidence type="ECO:0000313" key="3">
    <source>
        <dbReference type="Proteomes" id="UP000002361"/>
    </source>
</evidence>
<keyword evidence="3" id="KW-1185">Reference proteome</keyword>
<organism evidence="2 3">
    <name type="scientific">Rhodobacter capsulatus (strain ATCC BAA-309 / NBRC 16581 / SB1003)</name>
    <dbReference type="NCBI Taxonomy" id="272942"/>
    <lineage>
        <taxon>Bacteria</taxon>
        <taxon>Pseudomonadati</taxon>
        <taxon>Pseudomonadota</taxon>
        <taxon>Alphaproteobacteria</taxon>
        <taxon>Rhodobacterales</taxon>
        <taxon>Rhodobacter group</taxon>
        <taxon>Rhodobacter</taxon>
    </lineage>
</organism>
<dbReference type="OrthoDB" id="1550598at2"/>
<accession>D5ATE8</accession>
<reference evidence="2 3" key="2">
    <citation type="journal article" date="2010" name="J. Bacteriol.">
        <title>Complete genome sequence of the photosynthetic purple nonsulfur bacterium Rhodobacter capsulatus SB 1003.</title>
        <authorList>
            <person name="Strnad H."/>
            <person name="Lapidus A."/>
            <person name="Paces J."/>
            <person name="Ulbrich P."/>
            <person name="Vlcek C."/>
            <person name="Paces V."/>
            <person name="Haselkorn R."/>
        </authorList>
    </citation>
    <scope>NUCLEOTIDE SEQUENCE [LARGE SCALE GENOMIC DNA]</scope>
    <source>
        <strain evidence="3">ATCC BAA-309 / NBRC 16581 / SB1003</strain>
    </source>
</reference>
<name>D5ATE8_RHOCB</name>
<evidence type="ECO:0000256" key="1">
    <source>
        <dbReference type="SAM" id="Phobius"/>
    </source>
</evidence>
<dbReference type="GeneID" id="31490373"/>
<dbReference type="Proteomes" id="UP000002361">
    <property type="component" value="Chromosome"/>
</dbReference>
<keyword evidence="1" id="KW-0472">Membrane</keyword>
<dbReference type="KEGG" id="rcp:RCAP_rcc01492"/>
<feature type="transmembrane region" description="Helical" evidence="1">
    <location>
        <begin position="61"/>
        <end position="84"/>
    </location>
</feature>
<dbReference type="HOGENOM" id="CLU_1546399_0_0_5"/>